<protein>
    <submittedName>
        <fullName evidence="1">Uncharacterized protein</fullName>
    </submittedName>
</protein>
<evidence type="ECO:0000313" key="1">
    <source>
        <dbReference type="EMBL" id="UYV73131.1"/>
    </source>
</evidence>
<dbReference type="Proteomes" id="UP001235939">
    <property type="component" value="Chromosome 10"/>
</dbReference>
<accession>A0ABY6KW90</accession>
<name>A0ABY6KW90_9ARAC</name>
<dbReference type="EMBL" id="CP092872">
    <property type="protein sequence ID" value="UYV73131.1"/>
    <property type="molecule type" value="Genomic_DNA"/>
</dbReference>
<sequence length="167" mass="19690">METSKETGNLEILNRSRTPRRIIFTKKVNEILEESKAVPPNEFLLIGKRNFIVQNYQQLKEYDEKMKLKWSMQRRMKSKRSKEKDKAMLEAGSGISRKAKLKLPKMELPYFDGGLENWIPWLSRFKKVHEDRGLNNDDKIHYLVEAIITGSRAHRLLGSYIPTGEYY</sequence>
<proteinExistence type="predicted"/>
<reference evidence="1 2" key="1">
    <citation type="submission" date="2022-01" db="EMBL/GenBank/DDBJ databases">
        <title>A chromosomal length assembly of Cordylochernes scorpioides.</title>
        <authorList>
            <person name="Zeh D."/>
            <person name="Zeh J."/>
        </authorList>
    </citation>
    <scope>NUCLEOTIDE SEQUENCE [LARGE SCALE GENOMIC DNA]</scope>
    <source>
        <strain evidence="1">IN4F17</strain>
        <tissue evidence="1">Whole Body</tissue>
    </source>
</reference>
<keyword evidence="2" id="KW-1185">Reference proteome</keyword>
<organism evidence="1 2">
    <name type="scientific">Cordylochernes scorpioides</name>
    <dbReference type="NCBI Taxonomy" id="51811"/>
    <lineage>
        <taxon>Eukaryota</taxon>
        <taxon>Metazoa</taxon>
        <taxon>Ecdysozoa</taxon>
        <taxon>Arthropoda</taxon>
        <taxon>Chelicerata</taxon>
        <taxon>Arachnida</taxon>
        <taxon>Pseudoscorpiones</taxon>
        <taxon>Cheliferoidea</taxon>
        <taxon>Chernetidae</taxon>
        <taxon>Cordylochernes</taxon>
    </lineage>
</organism>
<gene>
    <name evidence="1" type="ORF">LAZ67_10001910</name>
</gene>
<evidence type="ECO:0000313" key="2">
    <source>
        <dbReference type="Proteomes" id="UP001235939"/>
    </source>
</evidence>